<comment type="caution">
    <text evidence="2">The sequence shown here is derived from an EMBL/GenBank/DDBJ whole genome shotgun (WGS) entry which is preliminary data.</text>
</comment>
<keyword evidence="3" id="KW-1185">Reference proteome</keyword>
<sequence length="255" mass="26832">MKNLFKKILVIIAIVLTSSITVGTLVSAPSYADGYFEGRSNDADCEKGFLGLKPWDCNVGAIKDDTDLKNNIWQIAANIAIDITIIAAYLVLGYVIYGGYLYTFSSGDPSKVATGKKTLYQAFLGLAIVLLAYVIMSSIRFALLGTSGKLDNCISIDYTSSDPNVIGTVTPTYEGCETIASSAISNAITWVTGIAGVISAIFVIYGGISYATSAGDPGKLQKAKSMITYALIGLAIVALAQIITAFVTGIINNAT</sequence>
<accession>A0ABY0FM39</accession>
<reference evidence="2 3" key="1">
    <citation type="journal article" date="2018" name="bioRxiv">
        <title>Evidence of independent acquisition and adaption of ultra-small bacteria to human hosts across the highly diverse yet reduced genomes of the phylum Saccharibacteria.</title>
        <authorList>
            <person name="McLean J.S."/>
            <person name="Bor B."/>
            <person name="To T.T."/>
            <person name="Liu Q."/>
            <person name="Kearns K.A."/>
            <person name="Solden L.M."/>
            <person name="Wrighton K.C."/>
            <person name="He X."/>
            <person name="Shi W."/>
        </authorList>
    </citation>
    <scope>NUCLEOTIDE SEQUENCE [LARGE SCALE GENOMIC DNA]</scope>
    <source>
        <strain evidence="2 3">TM7_G3_2_Rum_HOT_351B</strain>
    </source>
</reference>
<dbReference type="InterPro" id="IPR043993">
    <property type="entry name" value="T4SS_pilin"/>
</dbReference>
<feature type="transmembrane region" description="Helical" evidence="1">
    <location>
        <begin position="72"/>
        <end position="97"/>
    </location>
</feature>
<dbReference type="Proteomes" id="UP001191019">
    <property type="component" value="Unassembled WGS sequence"/>
</dbReference>
<evidence type="ECO:0000313" key="3">
    <source>
        <dbReference type="Proteomes" id="UP001191019"/>
    </source>
</evidence>
<dbReference type="RefSeq" id="WP_129734542.1">
    <property type="nucleotide sequence ID" value="NZ_PRLM01000002.1"/>
</dbReference>
<keyword evidence="1" id="KW-0472">Membrane</keyword>
<dbReference type="Pfam" id="PF18895">
    <property type="entry name" value="T4SS_pilin"/>
    <property type="match status" value="2"/>
</dbReference>
<feature type="transmembrane region" description="Helical" evidence="1">
    <location>
        <begin position="187"/>
        <end position="208"/>
    </location>
</feature>
<evidence type="ECO:0000313" key="2">
    <source>
        <dbReference type="EMBL" id="RYC74933.1"/>
    </source>
</evidence>
<organism evidence="2 3">
    <name type="scientific">Candidatus Nanosyncoccus alces</name>
    <dbReference type="NCBI Taxonomy" id="2171997"/>
    <lineage>
        <taxon>Bacteria</taxon>
        <taxon>Candidatus Saccharimonadota</taxon>
        <taxon>Candidatus Nanosyncoccalia</taxon>
        <taxon>Candidatus Nanosyncoccales</taxon>
        <taxon>Candidatus Nanosyncoccaceae</taxon>
        <taxon>Candidatus Nanosyncoccus</taxon>
    </lineage>
</organism>
<feature type="transmembrane region" description="Helical" evidence="1">
    <location>
        <begin position="118"/>
        <end position="136"/>
    </location>
</feature>
<dbReference type="EMBL" id="PRLM01000002">
    <property type="protein sequence ID" value="RYC74933.1"/>
    <property type="molecule type" value="Genomic_DNA"/>
</dbReference>
<proteinExistence type="predicted"/>
<protein>
    <submittedName>
        <fullName evidence="2">Uncharacterized protein</fullName>
    </submittedName>
</protein>
<reference evidence="2 3" key="2">
    <citation type="journal article" date="2020" name="Cell Rep.">
        <title>Acquisition and Adaptation of Ultra-small Parasitic Reduced Genome Bacteria to Mammalian Hosts.</title>
        <authorList>
            <person name="McLean J.S."/>
            <person name="Bor B."/>
            <person name="Kerns K.A."/>
            <person name="Liu Q."/>
            <person name="To T.T."/>
            <person name="Solden L."/>
            <person name="Hendrickson E.L."/>
            <person name="Wrighton K."/>
            <person name="Shi W."/>
            <person name="He X."/>
        </authorList>
    </citation>
    <scope>NUCLEOTIDE SEQUENCE [LARGE SCALE GENOMIC DNA]</scope>
    <source>
        <strain evidence="2 3">TM7_G3_2_Rum_HOT_351B</strain>
    </source>
</reference>
<keyword evidence="1" id="KW-0812">Transmembrane</keyword>
<feature type="transmembrane region" description="Helical" evidence="1">
    <location>
        <begin position="229"/>
        <end position="251"/>
    </location>
</feature>
<name>A0ABY0FM39_9BACT</name>
<evidence type="ECO:0000256" key="1">
    <source>
        <dbReference type="SAM" id="Phobius"/>
    </source>
</evidence>
<keyword evidence="1" id="KW-1133">Transmembrane helix</keyword>
<gene>
    <name evidence="2" type="ORF">G3RUM_00209</name>
</gene>